<dbReference type="AlphaFoldDB" id="A0A9K3P958"/>
<keyword evidence="2" id="KW-1185">Reference proteome</keyword>
<dbReference type="EMBL" id="JAGRRH010000039">
    <property type="protein sequence ID" value="KAG7339178.1"/>
    <property type="molecule type" value="Genomic_DNA"/>
</dbReference>
<evidence type="ECO:0000313" key="1">
    <source>
        <dbReference type="EMBL" id="KAG7339178.1"/>
    </source>
</evidence>
<gene>
    <name evidence="1" type="ORF">IV203_020331</name>
</gene>
<dbReference type="Proteomes" id="UP000693970">
    <property type="component" value="Unassembled WGS sequence"/>
</dbReference>
<name>A0A9K3P958_9STRA</name>
<comment type="caution">
    <text evidence="1">The sequence shown here is derived from an EMBL/GenBank/DDBJ whole genome shotgun (WGS) entry which is preliminary data.</text>
</comment>
<organism evidence="1 2">
    <name type="scientific">Nitzschia inconspicua</name>
    <dbReference type="NCBI Taxonomy" id="303405"/>
    <lineage>
        <taxon>Eukaryota</taxon>
        <taxon>Sar</taxon>
        <taxon>Stramenopiles</taxon>
        <taxon>Ochrophyta</taxon>
        <taxon>Bacillariophyta</taxon>
        <taxon>Bacillariophyceae</taxon>
        <taxon>Bacillariophycidae</taxon>
        <taxon>Bacillariales</taxon>
        <taxon>Bacillariaceae</taxon>
        <taxon>Nitzschia</taxon>
    </lineage>
</organism>
<accession>A0A9K3P958</accession>
<protein>
    <submittedName>
        <fullName evidence="1">Uncharacterized protein</fullName>
    </submittedName>
</protein>
<reference evidence="1" key="2">
    <citation type="submission" date="2021-04" db="EMBL/GenBank/DDBJ databases">
        <authorList>
            <person name="Podell S."/>
        </authorList>
    </citation>
    <scope>NUCLEOTIDE SEQUENCE</scope>
    <source>
        <strain evidence="1">Hildebrandi</strain>
    </source>
</reference>
<evidence type="ECO:0000313" key="2">
    <source>
        <dbReference type="Proteomes" id="UP000693970"/>
    </source>
</evidence>
<reference evidence="1" key="1">
    <citation type="journal article" date="2021" name="Sci. Rep.">
        <title>Diploid genomic architecture of Nitzschia inconspicua, an elite biomass production diatom.</title>
        <authorList>
            <person name="Oliver A."/>
            <person name="Podell S."/>
            <person name="Pinowska A."/>
            <person name="Traller J.C."/>
            <person name="Smith S.R."/>
            <person name="McClure R."/>
            <person name="Beliaev A."/>
            <person name="Bohutskyi P."/>
            <person name="Hill E.A."/>
            <person name="Rabines A."/>
            <person name="Zheng H."/>
            <person name="Allen L.Z."/>
            <person name="Kuo A."/>
            <person name="Grigoriev I.V."/>
            <person name="Allen A.E."/>
            <person name="Hazlebeck D."/>
            <person name="Allen E.E."/>
        </authorList>
    </citation>
    <scope>NUCLEOTIDE SEQUENCE</scope>
    <source>
        <strain evidence="1">Hildebrandi</strain>
    </source>
</reference>
<proteinExistence type="predicted"/>
<sequence>MLSVGILPVCQDRNWPSLIQTTCTMEIMADTSLQNSPGIGSMKNAVVRLKSCTRYHGQNVIEGSRRIAVERYHFHFRIPKHDCWHARVPFRAVPPTSPRTWSKANCIPSGFMVPNGWDIVVDYYKNIDQTTRWVPWRSTSH</sequence>